<evidence type="ECO:0000256" key="7">
    <source>
        <dbReference type="ARBA" id="ARBA00022723"/>
    </source>
</evidence>
<feature type="compositionally biased region" description="Low complexity" evidence="18">
    <location>
        <begin position="1120"/>
        <end position="1130"/>
    </location>
</feature>
<comment type="similarity">
    <text evidence="2">Belongs to the polyprenol kinase family.</text>
</comment>
<keyword evidence="7" id="KW-0479">Metal-binding</keyword>
<protein>
    <recommendedName>
        <fullName evidence="15">phytol kinase</fullName>
        <ecNumber evidence="15">2.7.1.182</ecNumber>
    </recommendedName>
</protein>
<comment type="subcellular location">
    <subcellularLocation>
        <location evidence="1">Plastid</location>
        <location evidence="1">Chloroplast membrane</location>
        <topology evidence="1">Multi-pass membrane protein</topology>
    </subcellularLocation>
</comment>
<dbReference type="EMBL" id="JAEHOC010000030">
    <property type="protein sequence ID" value="KAG2429606.1"/>
    <property type="molecule type" value="Genomic_DNA"/>
</dbReference>
<dbReference type="InterPro" id="IPR002893">
    <property type="entry name" value="Znf_MYND"/>
</dbReference>
<evidence type="ECO:0000259" key="19">
    <source>
        <dbReference type="PROSITE" id="PS50865"/>
    </source>
</evidence>
<proteinExistence type="inferred from homology"/>
<evidence type="ECO:0000256" key="4">
    <source>
        <dbReference type="ARBA" id="ARBA00022640"/>
    </source>
</evidence>
<keyword evidence="13" id="KW-0472">Membrane</keyword>
<evidence type="ECO:0000256" key="12">
    <source>
        <dbReference type="ARBA" id="ARBA00022989"/>
    </source>
</evidence>
<dbReference type="Gene3D" id="6.10.140.2220">
    <property type="match status" value="1"/>
</dbReference>
<evidence type="ECO:0000256" key="14">
    <source>
        <dbReference type="ARBA" id="ARBA00024015"/>
    </source>
</evidence>
<feature type="region of interest" description="Disordered" evidence="18">
    <location>
        <begin position="804"/>
        <end position="845"/>
    </location>
</feature>
<dbReference type="OrthoDB" id="559020at2759"/>
<keyword evidence="11" id="KW-0809">Transit peptide</keyword>
<dbReference type="PANTHER" id="PTHR32523:SF8">
    <property type="entry name" value="DOLICHOL KINASE"/>
    <property type="match status" value="1"/>
</dbReference>
<dbReference type="GO" id="GO:0008270">
    <property type="term" value="F:zinc ion binding"/>
    <property type="evidence" value="ECO:0007669"/>
    <property type="project" value="UniProtKB-KW"/>
</dbReference>
<feature type="compositionally biased region" description="Low complexity" evidence="18">
    <location>
        <begin position="493"/>
        <end position="517"/>
    </location>
</feature>
<keyword evidence="5" id="KW-0808">Transferase</keyword>
<keyword evidence="3" id="KW-0150">Chloroplast</keyword>
<keyword evidence="10" id="KW-0862">Zinc</keyword>
<feature type="region of interest" description="Disordered" evidence="18">
    <location>
        <begin position="492"/>
        <end position="517"/>
    </location>
</feature>
<dbReference type="EC" id="2.7.1.182" evidence="15"/>
<dbReference type="AlphaFoldDB" id="A0A835T125"/>
<evidence type="ECO:0000256" key="6">
    <source>
        <dbReference type="ARBA" id="ARBA00022692"/>
    </source>
</evidence>
<evidence type="ECO:0000256" key="13">
    <source>
        <dbReference type="ARBA" id="ARBA00023136"/>
    </source>
</evidence>
<evidence type="ECO:0000256" key="17">
    <source>
        <dbReference type="PROSITE-ProRule" id="PRU00134"/>
    </source>
</evidence>
<keyword evidence="12" id="KW-1133">Transmembrane helix</keyword>
<name>A0A835T125_CHLIN</name>
<evidence type="ECO:0000256" key="3">
    <source>
        <dbReference type="ARBA" id="ARBA00022528"/>
    </source>
</evidence>
<reference evidence="20" key="1">
    <citation type="journal article" date="2020" name="bioRxiv">
        <title>Comparative genomics of Chlamydomonas.</title>
        <authorList>
            <person name="Craig R.J."/>
            <person name="Hasan A.R."/>
            <person name="Ness R.W."/>
            <person name="Keightley P.D."/>
        </authorList>
    </citation>
    <scope>NUCLEOTIDE SEQUENCE</scope>
    <source>
        <strain evidence="20">SAG 7.73</strain>
    </source>
</reference>
<dbReference type="InterPro" id="IPR039606">
    <property type="entry name" value="Phytol/farnesol_kinase"/>
</dbReference>
<evidence type="ECO:0000256" key="8">
    <source>
        <dbReference type="ARBA" id="ARBA00022771"/>
    </source>
</evidence>
<evidence type="ECO:0000256" key="16">
    <source>
        <dbReference type="ARBA" id="ARBA00048889"/>
    </source>
</evidence>
<evidence type="ECO:0000256" key="5">
    <source>
        <dbReference type="ARBA" id="ARBA00022679"/>
    </source>
</evidence>
<dbReference type="PROSITE" id="PS50865">
    <property type="entry name" value="ZF_MYND_2"/>
    <property type="match status" value="1"/>
</dbReference>
<evidence type="ECO:0000256" key="10">
    <source>
        <dbReference type="ARBA" id="ARBA00022833"/>
    </source>
</evidence>
<evidence type="ECO:0000256" key="9">
    <source>
        <dbReference type="ARBA" id="ARBA00022777"/>
    </source>
</evidence>
<evidence type="ECO:0000313" key="20">
    <source>
        <dbReference type="EMBL" id="KAG2429606.1"/>
    </source>
</evidence>
<feature type="region of interest" description="Disordered" evidence="18">
    <location>
        <begin position="881"/>
        <end position="909"/>
    </location>
</feature>
<dbReference type="GO" id="GO:0016020">
    <property type="term" value="C:membrane"/>
    <property type="evidence" value="ECO:0007669"/>
    <property type="project" value="UniProtKB-SubCell"/>
</dbReference>
<evidence type="ECO:0000256" key="2">
    <source>
        <dbReference type="ARBA" id="ARBA00010794"/>
    </source>
</evidence>
<dbReference type="SUPFAM" id="SSF144232">
    <property type="entry name" value="HIT/MYND zinc finger-like"/>
    <property type="match status" value="1"/>
</dbReference>
<dbReference type="Proteomes" id="UP000650467">
    <property type="component" value="Unassembled WGS sequence"/>
</dbReference>
<dbReference type="PANTHER" id="PTHR32523">
    <property type="entry name" value="PHYTOL KINASE 1, CHLOROPLASTIC"/>
    <property type="match status" value="1"/>
</dbReference>
<evidence type="ECO:0000256" key="11">
    <source>
        <dbReference type="ARBA" id="ARBA00022946"/>
    </source>
</evidence>
<keyword evidence="6" id="KW-0812">Transmembrane</keyword>
<dbReference type="GO" id="GO:0010276">
    <property type="term" value="F:phytol kinase activity"/>
    <property type="evidence" value="ECO:0007669"/>
    <property type="project" value="UniProtKB-EC"/>
</dbReference>
<keyword evidence="8 17" id="KW-0863">Zinc-finger</keyword>
<feature type="domain" description="MYND-type" evidence="19">
    <location>
        <begin position="1059"/>
        <end position="1107"/>
    </location>
</feature>
<gene>
    <name evidence="20" type="ORF">HXX76_010839</name>
</gene>
<evidence type="ECO:0000256" key="18">
    <source>
        <dbReference type="SAM" id="MobiDB-lite"/>
    </source>
</evidence>
<keyword evidence="9" id="KW-0418">Kinase</keyword>
<evidence type="ECO:0000256" key="15">
    <source>
        <dbReference type="ARBA" id="ARBA00039024"/>
    </source>
</evidence>
<comment type="pathway">
    <text evidence="14">Cofactor biosynthesis; tocopherol biosynthesis.</text>
</comment>
<comment type="caution">
    <text evidence="20">The sequence shown here is derived from an EMBL/GenBank/DDBJ whole genome shotgun (WGS) entry which is preliminary data.</text>
</comment>
<organism evidence="20 21">
    <name type="scientific">Chlamydomonas incerta</name>
    <dbReference type="NCBI Taxonomy" id="51695"/>
    <lineage>
        <taxon>Eukaryota</taxon>
        <taxon>Viridiplantae</taxon>
        <taxon>Chlorophyta</taxon>
        <taxon>core chlorophytes</taxon>
        <taxon>Chlorophyceae</taxon>
        <taxon>CS clade</taxon>
        <taxon>Chlamydomonadales</taxon>
        <taxon>Chlamydomonadaceae</taxon>
        <taxon>Chlamydomonas</taxon>
    </lineage>
</organism>
<keyword evidence="4" id="KW-0934">Plastid</keyword>
<evidence type="ECO:0000313" key="21">
    <source>
        <dbReference type="Proteomes" id="UP000650467"/>
    </source>
</evidence>
<evidence type="ECO:0000256" key="1">
    <source>
        <dbReference type="ARBA" id="ARBA00004508"/>
    </source>
</evidence>
<sequence>MLVWVFLGGEICAHKNPQLNLALLRADTLSVFAQICAALGKADDSDAAGPSTSGASHGAGSAIPRSAQVAIVYHISHMLHTILAVMNNKHSPPLSELVAALRRSQLLEHLTGAIVRLSAALPPGVHGCGDPKATCSRLYILGQAPSAALDAEADWASLCLAVTVVFKTLVALACRGDAVDGFSCLAPVPHPVVAEAYPDEVLRAAQVRPLLSGRRVQWFLAWALRCACLGVAAAAGAAAAADAAGAAEGRGSPDLHTPQQGMRFLPLRLDSEPAALPAAGTPMAACACVVEAAAWVFQVTAGGPGHLPIAQPPVGYRPAAAPAGTSLPSAAAAASAGGDSARAAPSAVPYAAVAVYDMIAAAWTVLSSSCGGGGGSGGGGTRPRASILALRSRLLTELRPRQAAARLPGLWREGLAPHMPALVSADYDIRVGELLRLQVPAPPQAPAVAVAASDTPSSAGPSSYSSYSLRCALDAGLLPALERALRNEQAWLTGHGTDGSDSSSGASGKGSSPSPVGATRVLHEINCTLRFSGVWPAALAHAPPAQVVGLVATLTAAARRLQRAEHPVSVGIRRLAGHMTMGNQTKSDAFAELCTVLAALLEQGLDLAADASGAAGEDQSGALAPSDPTCPRRRRWFLRLNDALEPPFSAPMQLEWLAAAGGAPPAGSAAAVQRDWLLAFAVQQWLPLLLQYVGAGIRGIQERTKNAAGGAARVINNVLVGFLEVAVVVLRAAGQQLTAAALASVRTADKVTEAHQPHWDGASSYGAVAAASMAAAQLEALADSWQLQLLVSFLAQHTELWAHSGGSASTRCDGASRAGDADGRRPGGGHLQEGGDGGGGADADAAGLEGSVLDALEAFWLHRPQECANLMLSGVARCAAPGDRGSSSSGSSSSNSSIPSGGTQGAAHMRGRARLLPLRQVAARHGRSELVQFMEAASAAVDEAMDAVAATTAAAAPAGTKAEVCVDFKPPAAGTEQLQRLVRRQGAVGEAGSDGVARRRAWRMASPAEVQLQMRAALAAAAAAAAPSAATASSAGATARGSGGPGAAAAAAAVALCANPACSSLEGPSALVLAGRGKTCSRCREARYCCGVCQLQHWREGGHDSSCAGVVAATAGSGSAGRAAGDSAVGPASSGPGRGPWHTMAAAPIVLLGPSGTDKLMALL</sequence>
<feature type="compositionally biased region" description="Gly residues" evidence="18">
    <location>
        <begin position="826"/>
        <end position="841"/>
    </location>
</feature>
<keyword evidence="21" id="KW-1185">Reference proteome</keyword>
<dbReference type="GO" id="GO:0009507">
    <property type="term" value="C:chloroplast"/>
    <property type="evidence" value="ECO:0007669"/>
    <property type="project" value="UniProtKB-SubCell"/>
</dbReference>
<accession>A0A835T125</accession>
<comment type="catalytic activity">
    <reaction evidence="16">
        <text>phytol + CTP = phytyl phosphate + CDP + H(+)</text>
        <dbReference type="Rhea" id="RHEA:38055"/>
        <dbReference type="ChEBI" id="CHEBI:15378"/>
        <dbReference type="ChEBI" id="CHEBI:17327"/>
        <dbReference type="ChEBI" id="CHEBI:37563"/>
        <dbReference type="ChEBI" id="CHEBI:58069"/>
        <dbReference type="ChEBI" id="CHEBI:75483"/>
        <dbReference type="EC" id="2.7.1.182"/>
    </reaction>
</comment>
<feature type="region of interest" description="Disordered" evidence="18">
    <location>
        <begin position="1120"/>
        <end position="1139"/>
    </location>
</feature>
<feature type="compositionally biased region" description="Low complexity" evidence="18">
    <location>
        <begin position="885"/>
        <end position="901"/>
    </location>
</feature>